<name>A0AAJ2MKW9_9LACT</name>
<feature type="domain" description="PTS EIIA type-1" evidence="13">
    <location>
        <begin position="524"/>
        <end position="628"/>
    </location>
</feature>
<dbReference type="SUPFAM" id="SSF51261">
    <property type="entry name" value="Duplicated hybrid motif"/>
    <property type="match status" value="1"/>
</dbReference>
<keyword evidence="3" id="KW-1003">Cell membrane</keyword>
<evidence type="ECO:0000256" key="8">
    <source>
        <dbReference type="ARBA" id="ARBA00022777"/>
    </source>
</evidence>
<dbReference type="GO" id="GO:0015572">
    <property type="term" value="F:N-acetylglucosamine transmembrane transporter activity"/>
    <property type="evidence" value="ECO:0007669"/>
    <property type="project" value="InterPro"/>
</dbReference>
<dbReference type="PROSITE" id="PS51098">
    <property type="entry name" value="PTS_EIIB_TYPE_1"/>
    <property type="match status" value="1"/>
</dbReference>
<evidence type="ECO:0000256" key="11">
    <source>
        <dbReference type="PROSITE-ProRule" id="PRU00421"/>
    </source>
</evidence>
<dbReference type="Proteomes" id="UP001257962">
    <property type="component" value="Unassembled WGS sequence"/>
</dbReference>
<dbReference type="GO" id="GO:0008982">
    <property type="term" value="F:protein-N(PI)-phosphohistidine-sugar phosphotransferase activity"/>
    <property type="evidence" value="ECO:0007669"/>
    <property type="project" value="InterPro"/>
</dbReference>
<reference evidence="16" key="1">
    <citation type="submission" date="2023-03" db="EMBL/GenBank/DDBJ databases">
        <authorList>
            <person name="Shen W."/>
            <person name="Cai J."/>
        </authorList>
    </citation>
    <scope>NUCLEOTIDE SEQUENCE</scope>
    <source>
        <strain evidence="16">Y3</strain>
    </source>
</reference>
<keyword evidence="2" id="KW-0813">Transport</keyword>
<dbReference type="GO" id="GO:0015764">
    <property type="term" value="P:N-acetylglucosamine transport"/>
    <property type="evidence" value="ECO:0007669"/>
    <property type="project" value="TreeGrafter"/>
</dbReference>
<dbReference type="InterPro" id="IPR001127">
    <property type="entry name" value="PTS_EIIA_1_perm"/>
</dbReference>
<feature type="transmembrane region" description="Helical" evidence="12">
    <location>
        <begin position="44"/>
        <end position="69"/>
    </location>
</feature>
<evidence type="ECO:0000256" key="9">
    <source>
        <dbReference type="ARBA" id="ARBA00022989"/>
    </source>
</evidence>
<keyword evidence="4" id="KW-0762">Sugar transport</keyword>
<feature type="transmembrane region" description="Helical" evidence="12">
    <location>
        <begin position="155"/>
        <end position="175"/>
    </location>
</feature>
<evidence type="ECO:0000259" key="15">
    <source>
        <dbReference type="PROSITE" id="PS51103"/>
    </source>
</evidence>
<keyword evidence="6" id="KW-0598">Phosphotransferase system</keyword>
<dbReference type="FunFam" id="2.70.70.10:FF:000001">
    <property type="entry name" value="PTS system glucose-specific IIA component"/>
    <property type="match status" value="1"/>
</dbReference>
<feature type="transmembrane region" description="Helical" evidence="12">
    <location>
        <begin position="76"/>
        <end position="93"/>
    </location>
</feature>
<evidence type="ECO:0000256" key="5">
    <source>
        <dbReference type="ARBA" id="ARBA00022679"/>
    </source>
</evidence>
<dbReference type="InterPro" id="IPR036878">
    <property type="entry name" value="Glu_permease_IIB"/>
</dbReference>
<evidence type="ECO:0000256" key="3">
    <source>
        <dbReference type="ARBA" id="ARBA00022475"/>
    </source>
</evidence>
<dbReference type="PROSITE" id="PS51093">
    <property type="entry name" value="PTS_EIIA_TYPE_1"/>
    <property type="match status" value="1"/>
</dbReference>
<dbReference type="GO" id="GO:0090563">
    <property type="term" value="F:protein-phosphocysteine-sugar phosphotransferase activity"/>
    <property type="evidence" value="ECO:0007669"/>
    <property type="project" value="TreeGrafter"/>
</dbReference>
<feature type="transmembrane region" description="Helical" evidence="12">
    <location>
        <begin position="303"/>
        <end position="325"/>
    </location>
</feature>
<keyword evidence="10 12" id="KW-0472">Membrane</keyword>
<dbReference type="RefSeq" id="WP_311793349.1">
    <property type="nucleotide sequence ID" value="NZ_JARPXS010000004.1"/>
</dbReference>
<dbReference type="InterPro" id="IPR003352">
    <property type="entry name" value="PTS_EIIC"/>
</dbReference>
<dbReference type="InterPro" id="IPR011055">
    <property type="entry name" value="Dup_hybrid_motif"/>
</dbReference>
<dbReference type="PROSITE" id="PS51103">
    <property type="entry name" value="PTS_EIIC_TYPE_1"/>
    <property type="match status" value="1"/>
</dbReference>
<dbReference type="PANTHER" id="PTHR30009:SF4">
    <property type="entry name" value="PTS SYSTEM N-ACETYLGLUCOSAMINE-SPECIFIC EIICBA COMPONENT"/>
    <property type="match status" value="1"/>
</dbReference>
<evidence type="ECO:0000256" key="6">
    <source>
        <dbReference type="ARBA" id="ARBA00022683"/>
    </source>
</evidence>
<evidence type="ECO:0000256" key="10">
    <source>
        <dbReference type="ARBA" id="ARBA00023136"/>
    </source>
</evidence>
<dbReference type="EMBL" id="JARPYC010000004">
    <property type="protein sequence ID" value="MDT2666706.1"/>
    <property type="molecule type" value="Genomic_DNA"/>
</dbReference>
<feature type="transmembrane region" description="Helical" evidence="12">
    <location>
        <begin position="246"/>
        <end position="266"/>
    </location>
</feature>
<dbReference type="GO" id="GO:0103111">
    <property type="term" value="F:protein-N(pi)-phosphohistidine--N-acetyl-D-glucosamine phosphotransferase activity"/>
    <property type="evidence" value="ECO:0007669"/>
    <property type="project" value="UniProtKB-EC"/>
</dbReference>
<comment type="subcellular location">
    <subcellularLocation>
        <location evidence="1">Cell membrane</location>
        <topology evidence="1">Multi-pass membrane protein</topology>
    </subcellularLocation>
</comment>
<evidence type="ECO:0000256" key="12">
    <source>
        <dbReference type="SAM" id="Phobius"/>
    </source>
</evidence>
<dbReference type="InterPro" id="IPR010974">
    <property type="entry name" value="PTS_IIBC_nag"/>
</dbReference>
<dbReference type="GO" id="GO:0005886">
    <property type="term" value="C:plasma membrane"/>
    <property type="evidence" value="ECO:0007669"/>
    <property type="project" value="UniProtKB-SubCell"/>
</dbReference>
<dbReference type="AlphaFoldDB" id="A0AAJ2MKW9"/>
<dbReference type="GO" id="GO:0016301">
    <property type="term" value="F:kinase activity"/>
    <property type="evidence" value="ECO:0007669"/>
    <property type="project" value="UniProtKB-KW"/>
</dbReference>
<feature type="transmembrane region" description="Helical" evidence="12">
    <location>
        <begin position="278"/>
        <end position="297"/>
    </location>
</feature>
<dbReference type="SUPFAM" id="SSF55604">
    <property type="entry name" value="Glucose permease domain IIB"/>
    <property type="match status" value="1"/>
</dbReference>
<evidence type="ECO:0000256" key="2">
    <source>
        <dbReference type="ARBA" id="ARBA00022448"/>
    </source>
</evidence>
<dbReference type="NCBIfam" id="TIGR00830">
    <property type="entry name" value="PTBA"/>
    <property type="match status" value="1"/>
</dbReference>
<dbReference type="Pfam" id="PF00358">
    <property type="entry name" value="PTS_EIIA_1"/>
    <property type="match status" value="1"/>
</dbReference>
<organism evidence="16 17">
    <name type="scientific">Lactococcus petauri</name>
    <dbReference type="NCBI Taxonomy" id="1940789"/>
    <lineage>
        <taxon>Bacteria</taxon>
        <taxon>Bacillati</taxon>
        <taxon>Bacillota</taxon>
        <taxon>Bacilli</taxon>
        <taxon>Lactobacillales</taxon>
        <taxon>Streptococcaceae</taxon>
        <taxon>Lactococcus</taxon>
    </lineage>
</organism>
<feature type="transmembrane region" description="Helical" evidence="12">
    <location>
        <begin position="116"/>
        <end position="135"/>
    </location>
</feature>
<keyword evidence="8" id="KW-0418">Kinase</keyword>
<dbReference type="InterPro" id="IPR013013">
    <property type="entry name" value="PTS_EIIC_1"/>
</dbReference>
<evidence type="ECO:0000256" key="1">
    <source>
        <dbReference type="ARBA" id="ARBA00004651"/>
    </source>
</evidence>
<keyword evidence="7 12" id="KW-0812">Transmembrane</keyword>
<dbReference type="PROSITE" id="PS00371">
    <property type="entry name" value="PTS_EIIA_TYPE_1_HIS"/>
    <property type="match status" value="1"/>
</dbReference>
<comment type="caution">
    <text evidence="16">The sequence shown here is derived from an EMBL/GenBank/DDBJ whole genome shotgun (WGS) entry which is preliminary data.</text>
</comment>
<sequence>MKEYMQKMGRSLMLPVATLPVAALFTGIGYWIDPTGWGANNVLAAFMIQAGQTILNNLGLLFAVGLAFGMSKDKDGSAALAGVVSFLVPMTLLNPDSVALLQRIDVEKVNTAFTKINNGNVFIGILAGLIAAAVYNKFSNTKLPMALSFFSGRRLVPILTAVIMAALSAVLLFLWPAVFGGLTTFGKAIVNLGPLGAGIYGFSNRLLIPTGMHHALNNVFWFDAAGINDIGNFWKNIGTQGITGRYQAGFFPIMMFGLPAGAYAIYRNARPEKKKATASLMLAAGFASFFTGVTEPLEFSFMFVAWPLYVVHAVLTGISMFIAALFHWTAGFNFSAGFIDFILSLRVPIANQPYMLLVLGLVMAVVYYFTFDFVIKKFNMMTPGREEGGEGEEEPDLSSTDEKFAFLAGRIYQGLGNDNLKTVDNCTTRLRLTVENSDLVDQAAIKATGVPGVRVLDKKNVQVIVGTEVQFVADELKKIQQTGEVPDHIVATTKEVVLADTKAFTQEIFAVATGKVMPITEVPDQVFSAQMMGDGFAILPTKEEVFAPISGKITNIFPTKHAMGIQTESGLEVLLHMGLDTVELKGEPFKLTVSEGQVLKKGDKIADMDLQKIKAAGKGTEIIVAFTNAERVENINLTKTGNVIANLVIGQVTSK</sequence>
<keyword evidence="5 16" id="KW-0808">Transferase</keyword>
<evidence type="ECO:0000259" key="14">
    <source>
        <dbReference type="PROSITE" id="PS51098"/>
    </source>
</evidence>
<feature type="transmembrane region" description="Helical" evidence="12">
    <location>
        <begin position="355"/>
        <end position="375"/>
    </location>
</feature>
<dbReference type="CDD" id="cd00212">
    <property type="entry name" value="PTS_IIB_glc"/>
    <property type="match status" value="1"/>
</dbReference>
<dbReference type="InterPro" id="IPR018113">
    <property type="entry name" value="PTrfase_EIIB_Cys"/>
</dbReference>
<evidence type="ECO:0000313" key="17">
    <source>
        <dbReference type="Proteomes" id="UP001257962"/>
    </source>
</evidence>
<dbReference type="InterPro" id="IPR001996">
    <property type="entry name" value="PTS_IIB_1"/>
</dbReference>
<dbReference type="PROSITE" id="PS01035">
    <property type="entry name" value="PTS_EIIB_TYPE_1_CYS"/>
    <property type="match status" value="1"/>
</dbReference>
<dbReference type="GO" id="GO:0019866">
    <property type="term" value="C:organelle inner membrane"/>
    <property type="evidence" value="ECO:0007669"/>
    <property type="project" value="InterPro"/>
</dbReference>
<dbReference type="GO" id="GO:0009401">
    <property type="term" value="P:phosphoenolpyruvate-dependent sugar phosphotransferase system"/>
    <property type="evidence" value="ECO:0007669"/>
    <property type="project" value="UniProtKB-KW"/>
</dbReference>
<evidence type="ECO:0000313" key="16">
    <source>
        <dbReference type="EMBL" id="MDT2666706.1"/>
    </source>
</evidence>
<evidence type="ECO:0000256" key="7">
    <source>
        <dbReference type="ARBA" id="ARBA00022692"/>
    </source>
</evidence>
<accession>A0AAJ2MKW9</accession>
<gene>
    <name evidence="16" type="primary">nagE</name>
    <name evidence="16" type="ORF">P7D34_05580</name>
</gene>
<feature type="active site" description="Phosphocysteine intermediate; for EIIB activity" evidence="11">
    <location>
        <position position="426"/>
    </location>
</feature>
<dbReference type="Pfam" id="PF00367">
    <property type="entry name" value="PTS_EIIB"/>
    <property type="match status" value="1"/>
</dbReference>
<dbReference type="InterPro" id="IPR050429">
    <property type="entry name" value="PTS_Glucose_EIICBA"/>
</dbReference>
<dbReference type="Pfam" id="PF02378">
    <property type="entry name" value="PTS_EIIC"/>
    <property type="match status" value="1"/>
</dbReference>
<keyword evidence="9 12" id="KW-1133">Transmembrane helix</keyword>
<feature type="domain" description="PTS EIIB type-1" evidence="14">
    <location>
        <begin position="404"/>
        <end position="486"/>
    </location>
</feature>
<dbReference type="NCBIfam" id="TIGR01998">
    <property type="entry name" value="PTS-II-BC-nag"/>
    <property type="match status" value="1"/>
</dbReference>
<evidence type="ECO:0000256" key="4">
    <source>
        <dbReference type="ARBA" id="ARBA00022597"/>
    </source>
</evidence>
<protein>
    <submittedName>
        <fullName evidence="16">N-acetylglucosamine-specific PTS transporter subunit IIBC</fullName>
        <ecNumber evidence="16">2.7.1.193</ecNumber>
    </submittedName>
</protein>
<feature type="domain" description="PTS EIIC type-1" evidence="15">
    <location>
        <begin position="1"/>
        <end position="387"/>
    </location>
</feature>
<feature type="transmembrane region" description="Helical" evidence="12">
    <location>
        <begin position="12"/>
        <end position="32"/>
    </location>
</feature>
<dbReference type="Gene3D" id="3.30.1360.60">
    <property type="entry name" value="Glucose permease domain IIB"/>
    <property type="match status" value="1"/>
</dbReference>
<dbReference type="Gene3D" id="2.70.70.10">
    <property type="entry name" value="Glucose Permease (Domain IIA)"/>
    <property type="match status" value="1"/>
</dbReference>
<dbReference type="PANTHER" id="PTHR30009">
    <property type="entry name" value="CYTOCHROME C-TYPE SYNTHESIS PROTEIN AND PTS TRANSMEMBRANE COMPONENT"/>
    <property type="match status" value="1"/>
</dbReference>
<dbReference type="EC" id="2.7.1.193" evidence="16"/>
<evidence type="ECO:0000259" key="13">
    <source>
        <dbReference type="PROSITE" id="PS51093"/>
    </source>
</evidence>
<proteinExistence type="predicted"/>
<dbReference type="NCBIfam" id="TIGR00826">
    <property type="entry name" value="EIIB_glc"/>
    <property type="match status" value="1"/>
</dbReference>